<dbReference type="SUPFAM" id="SSF50978">
    <property type="entry name" value="WD40 repeat-like"/>
    <property type="match status" value="1"/>
</dbReference>
<evidence type="ECO:0000256" key="1">
    <source>
        <dbReference type="ARBA" id="ARBA00004604"/>
    </source>
</evidence>
<dbReference type="Gene3D" id="2.130.10.10">
    <property type="entry name" value="YVTN repeat-like/Quinoprotein amine dehydrogenase"/>
    <property type="match status" value="2"/>
</dbReference>
<keyword evidence="5" id="KW-0539">Nucleus</keyword>
<evidence type="ECO:0000313" key="9">
    <source>
        <dbReference type="EMBL" id="SCV00798.1"/>
    </source>
</evidence>
<name>A0A1G4K9M0_9SACH</name>
<dbReference type="GO" id="GO:0005730">
    <property type="term" value="C:nucleolus"/>
    <property type="evidence" value="ECO:0007669"/>
    <property type="project" value="UniProtKB-SubCell"/>
</dbReference>
<feature type="compositionally biased region" description="Low complexity" evidence="8">
    <location>
        <begin position="420"/>
        <end position="429"/>
    </location>
</feature>
<dbReference type="OrthoDB" id="2288928at2759"/>
<evidence type="ECO:0000256" key="4">
    <source>
        <dbReference type="ARBA" id="ARBA00022737"/>
    </source>
</evidence>
<dbReference type="PANTHER" id="PTHR19924">
    <property type="entry name" value="UTP15 U3 SMALL NUCLEOLAR RNA-ASSOCIATED PROTEIN 15 FAMILY MEMBER"/>
    <property type="match status" value="1"/>
</dbReference>
<dbReference type="GO" id="GO:0006364">
    <property type="term" value="P:rRNA processing"/>
    <property type="evidence" value="ECO:0007669"/>
    <property type="project" value="TreeGrafter"/>
</dbReference>
<organism evidence="9 10">
    <name type="scientific">Lachancea mirantina</name>
    <dbReference type="NCBI Taxonomy" id="1230905"/>
    <lineage>
        <taxon>Eukaryota</taxon>
        <taxon>Fungi</taxon>
        <taxon>Dikarya</taxon>
        <taxon>Ascomycota</taxon>
        <taxon>Saccharomycotina</taxon>
        <taxon>Saccharomycetes</taxon>
        <taxon>Saccharomycetales</taxon>
        <taxon>Saccharomycetaceae</taxon>
        <taxon>Lachancea</taxon>
    </lineage>
</organism>
<dbReference type="InterPro" id="IPR036322">
    <property type="entry name" value="WD40_repeat_dom_sf"/>
</dbReference>
<comment type="subcellular location">
    <subcellularLocation>
        <location evidence="1">Nucleus</location>
        <location evidence="1">Nucleolus</location>
    </subcellularLocation>
</comment>
<evidence type="ECO:0000256" key="8">
    <source>
        <dbReference type="SAM" id="MobiDB-lite"/>
    </source>
</evidence>
<evidence type="ECO:0000256" key="7">
    <source>
        <dbReference type="ARBA" id="ARBA00039514"/>
    </source>
</evidence>
<accession>A0A1G4K9M0</accession>
<reference evidence="9 10" key="1">
    <citation type="submission" date="2016-03" db="EMBL/GenBank/DDBJ databases">
        <authorList>
            <person name="Devillers H."/>
        </authorList>
    </citation>
    <scope>NUCLEOTIDE SEQUENCE [LARGE SCALE GENOMIC DNA]</scope>
    <source>
        <strain evidence="9">CBS 11717</strain>
    </source>
</reference>
<feature type="region of interest" description="Disordered" evidence="8">
    <location>
        <begin position="482"/>
        <end position="514"/>
    </location>
</feature>
<proteinExistence type="inferred from homology"/>
<evidence type="ECO:0000313" key="10">
    <source>
        <dbReference type="Proteomes" id="UP000191024"/>
    </source>
</evidence>
<dbReference type="EMBL" id="LT598469">
    <property type="protein sequence ID" value="SCV00798.1"/>
    <property type="molecule type" value="Genomic_DNA"/>
</dbReference>
<evidence type="ECO:0000256" key="3">
    <source>
        <dbReference type="ARBA" id="ARBA00022574"/>
    </source>
</evidence>
<dbReference type="Proteomes" id="UP000191024">
    <property type="component" value="Chromosome G"/>
</dbReference>
<dbReference type="AlphaFoldDB" id="A0A1G4K9M0"/>
<feature type="compositionally biased region" description="Acidic residues" evidence="8">
    <location>
        <begin position="407"/>
        <end position="419"/>
    </location>
</feature>
<dbReference type="GO" id="GO:0045943">
    <property type="term" value="P:positive regulation of transcription by RNA polymerase I"/>
    <property type="evidence" value="ECO:0007669"/>
    <property type="project" value="TreeGrafter"/>
</dbReference>
<comment type="similarity">
    <text evidence="2">Belongs to the WD repeat WDR55 family.</text>
</comment>
<evidence type="ECO:0000256" key="5">
    <source>
        <dbReference type="ARBA" id="ARBA00023242"/>
    </source>
</evidence>
<protein>
    <recommendedName>
        <fullName evidence="6">WD repeat-containing protein JIP5</fullName>
    </recommendedName>
    <alternativeName>
        <fullName evidence="7">WD repeat-containing protein jip5</fullName>
    </alternativeName>
</protein>
<sequence length="536" mass="59146">MGKKKVKNAVGVESLASRSVPILEIEFSEPLFAFACHPENPILACGLASGHVFCYKYDADLLEEHLKVQETNSRGSKADLDTNKATQPWVALNVEPDARNETSGVDLLWKTKRHKGSVRSIFFEADGSFMYSVGSDGVLKKANTENGKVVKKIDLTETISGKCTKGYKSSTHSIALIGDEGGNVTVLDTETLAIKNVIRGIHNGDAINDIFQFSKRSAHKFISLGQTTLAYWDSRESNEQDFQIVPGDTEAKRKVLLSDDQEDEILCGTFVNPEDGESLVCGLGEGVLTVWKPKKNDLADQITRIKVKKNESLDCVVPTLQDDNCVWAGCSDGQVYKVNVKNSKVVEFRKHCSDDEVVFLDLDYDYRLVSGGMDVVKIWQLNREELSDQAEAESQDESSGTDTSDKESEEAYSDSEDSSNESASSGEASSMDDEVWDKLEDGNDANSGANSDSSSEGQSIGLSREELINELDKDIYGEESAVDVAPSAKRRKTNEIDPKSAAKLSKKQKRKQEQLTAKQLRNLQKHEHGIKRFDDL</sequence>
<dbReference type="PANTHER" id="PTHR19924:SF31">
    <property type="entry name" value="WD REPEAT-CONTAINING PROTEIN JIP5"/>
    <property type="match status" value="1"/>
</dbReference>
<evidence type="ECO:0000256" key="6">
    <source>
        <dbReference type="ARBA" id="ARBA00039238"/>
    </source>
</evidence>
<dbReference type="InterPro" id="IPR001680">
    <property type="entry name" value="WD40_rpt"/>
</dbReference>
<keyword evidence="3" id="KW-0853">WD repeat</keyword>
<dbReference type="InterPro" id="IPR015943">
    <property type="entry name" value="WD40/YVTN_repeat-like_dom_sf"/>
</dbReference>
<gene>
    <name evidence="9" type="ORF">LAMI_0G07360G</name>
</gene>
<feature type="compositionally biased region" description="Low complexity" evidence="8">
    <location>
        <begin position="444"/>
        <end position="455"/>
    </location>
</feature>
<evidence type="ECO:0000256" key="2">
    <source>
        <dbReference type="ARBA" id="ARBA00007625"/>
    </source>
</evidence>
<keyword evidence="10" id="KW-1185">Reference proteome</keyword>
<dbReference type="STRING" id="1230905.A0A1G4K9M0"/>
<feature type="region of interest" description="Disordered" evidence="8">
    <location>
        <begin position="388"/>
        <end position="466"/>
    </location>
</feature>
<dbReference type="SMART" id="SM00320">
    <property type="entry name" value="WD40"/>
    <property type="match status" value="3"/>
</dbReference>
<keyword evidence="4" id="KW-0677">Repeat</keyword>